<sequence length="88" mass="9625">MLQVREASGSRDTSSAPAKARKATAKGGRSGAPNAAKLARVRAVSERARDTAQHTNHQRDPQRCVDNTRIQYRGTDRGSYTQDQQSTL</sequence>
<feature type="compositionally biased region" description="Basic and acidic residues" evidence="1">
    <location>
        <begin position="43"/>
        <end position="63"/>
    </location>
</feature>
<comment type="caution">
    <text evidence="2">The sequence shown here is derived from an EMBL/GenBank/DDBJ whole genome shotgun (WGS) entry which is preliminary data.</text>
</comment>
<protein>
    <submittedName>
        <fullName evidence="2">Uncharacterized protein</fullName>
    </submittedName>
</protein>
<gene>
    <name evidence="2" type="ORF">KL946_005093</name>
</gene>
<feature type="region of interest" description="Disordered" evidence="1">
    <location>
        <begin position="1"/>
        <end position="88"/>
    </location>
</feature>
<reference evidence="2 3" key="1">
    <citation type="journal article" date="2021" name="G3 (Bethesda)">
        <title>Genomic diversity, chromosomal rearrangements, and interspecies hybridization in the ogataea polymorpha species complex.</title>
        <authorList>
            <person name="Hanson S.J."/>
            <person name="Cinneide E.O."/>
            <person name="Salzberg L.I."/>
            <person name="Wolfe K.H."/>
            <person name="McGowan J."/>
            <person name="Fitzpatrick D.A."/>
            <person name="Matlin K."/>
        </authorList>
    </citation>
    <scope>NUCLEOTIDE SEQUENCE [LARGE SCALE GENOMIC DNA]</scope>
    <source>
        <strain evidence="2">81-436-3</strain>
    </source>
</reference>
<proteinExistence type="predicted"/>
<keyword evidence="3" id="KW-1185">Reference proteome</keyword>
<organism evidence="2 3">
    <name type="scientific">Ogataea haglerorum</name>
    <dbReference type="NCBI Taxonomy" id="1937702"/>
    <lineage>
        <taxon>Eukaryota</taxon>
        <taxon>Fungi</taxon>
        <taxon>Dikarya</taxon>
        <taxon>Ascomycota</taxon>
        <taxon>Saccharomycotina</taxon>
        <taxon>Pichiomycetes</taxon>
        <taxon>Pichiales</taxon>
        <taxon>Pichiaceae</taxon>
        <taxon>Ogataea</taxon>
    </lineage>
</organism>
<accession>A0ABQ7R9K1</accession>
<dbReference type="EMBL" id="JAHLUN010000019">
    <property type="protein sequence ID" value="KAG7761867.1"/>
    <property type="molecule type" value="Genomic_DNA"/>
</dbReference>
<name>A0ABQ7R9K1_9ASCO</name>
<evidence type="ECO:0000313" key="2">
    <source>
        <dbReference type="EMBL" id="KAG7761867.1"/>
    </source>
</evidence>
<evidence type="ECO:0000313" key="3">
    <source>
        <dbReference type="Proteomes" id="UP000697297"/>
    </source>
</evidence>
<evidence type="ECO:0000256" key="1">
    <source>
        <dbReference type="SAM" id="MobiDB-lite"/>
    </source>
</evidence>
<dbReference type="Proteomes" id="UP000697297">
    <property type="component" value="Unassembled WGS sequence"/>
</dbReference>
<feature type="compositionally biased region" description="Polar residues" evidence="1">
    <location>
        <begin position="78"/>
        <end position="88"/>
    </location>
</feature>